<protein>
    <submittedName>
        <fullName evidence="1">Uncharacterized protein</fullName>
    </submittedName>
</protein>
<reference evidence="1 2" key="1">
    <citation type="journal article" date="2021" name="Nat. Plants">
        <title>The Taxus genome provides insights into paclitaxel biosynthesis.</title>
        <authorList>
            <person name="Xiong X."/>
            <person name="Gou J."/>
            <person name="Liao Q."/>
            <person name="Li Y."/>
            <person name="Zhou Q."/>
            <person name="Bi G."/>
            <person name="Li C."/>
            <person name="Du R."/>
            <person name="Wang X."/>
            <person name="Sun T."/>
            <person name="Guo L."/>
            <person name="Liang H."/>
            <person name="Lu P."/>
            <person name="Wu Y."/>
            <person name="Zhang Z."/>
            <person name="Ro D.K."/>
            <person name="Shang Y."/>
            <person name="Huang S."/>
            <person name="Yan J."/>
        </authorList>
    </citation>
    <scope>NUCLEOTIDE SEQUENCE [LARGE SCALE GENOMIC DNA]</scope>
    <source>
        <strain evidence="1">Ta-2019</strain>
    </source>
</reference>
<sequence>SDDGEVPDPTGALEITVEEEKEVLSTKPPSIIDSSAKEALDASFISLLEATM</sequence>
<organism evidence="1 2">
    <name type="scientific">Taxus chinensis</name>
    <name type="common">Chinese yew</name>
    <name type="synonym">Taxus wallichiana var. chinensis</name>
    <dbReference type="NCBI Taxonomy" id="29808"/>
    <lineage>
        <taxon>Eukaryota</taxon>
        <taxon>Viridiplantae</taxon>
        <taxon>Streptophyta</taxon>
        <taxon>Embryophyta</taxon>
        <taxon>Tracheophyta</taxon>
        <taxon>Spermatophyta</taxon>
        <taxon>Pinopsida</taxon>
        <taxon>Pinidae</taxon>
        <taxon>Conifers II</taxon>
        <taxon>Cupressales</taxon>
        <taxon>Taxaceae</taxon>
        <taxon>Taxus</taxon>
    </lineage>
</organism>
<dbReference type="AlphaFoldDB" id="A0AA38FIV0"/>
<proteinExistence type="predicted"/>
<keyword evidence="2" id="KW-1185">Reference proteome</keyword>
<dbReference type="EMBL" id="JAHRHJ020000008">
    <property type="protein sequence ID" value="KAH9303866.1"/>
    <property type="molecule type" value="Genomic_DNA"/>
</dbReference>
<gene>
    <name evidence="1" type="ORF">KI387_008270</name>
</gene>
<comment type="caution">
    <text evidence="1">The sequence shown here is derived from an EMBL/GenBank/DDBJ whole genome shotgun (WGS) entry which is preliminary data.</text>
</comment>
<evidence type="ECO:0000313" key="1">
    <source>
        <dbReference type="EMBL" id="KAH9303866.1"/>
    </source>
</evidence>
<dbReference type="Proteomes" id="UP000824469">
    <property type="component" value="Unassembled WGS sequence"/>
</dbReference>
<feature type="non-terminal residue" evidence="1">
    <location>
        <position position="52"/>
    </location>
</feature>
<name>A0AA38FIV0_TAXCH</name>
<evidence type="ECO:0000313" key="2">
    <source>
        <dbReference type="Proteomes" id="UP000824469"/>
    </source>
</evidence>
<accession>A0AA38FIV0</accession>
<feature type="non-terminal residue" evidence="1">
    <location>
        <position position="1"/>
    </location>
</feature>